<protein>
    <recommendedName>
        <fullName evidence="2">ASX DEUBAD domain-containing protein</fullName>
    </recommendedName>
</protein>
<dbReference type="AlphaFoldDB" id="A0A8H6HU92"/>
<feature type="domain" description="ASX DEUBAD" evidence="2">
    <location>
        <begin position="45"/>
        <end position="195"/>
    </location>
</feature>
<feature type="region of interest" description="Disordered" evidence="1">
    <location>
        <begin position="1"/>
        <end position="49"/>
    </location>
</feature>
<evidence type="ECO:0000313" key="3">
    <source>
        <dbReference type="EMBL" id="KAF6752729.1"/>
    </source>
</evidence>
<evidence type="ECO:0000256" key="1">
    <source>
        <dbReference type="SAM" id="MobiDB-lite"/>
    </source>
</evidence>
<gene>
    <name evidence="3" type="ORF">DFP72DRAFT_904640</name>
</gene>
<organism evidence="3 4">
    <name type="scientific">Ephemerocybe angulata</name>
    <dbReference type="NCBI Taxonomy" id="980116"/>
    <lineage>
        <taxon>Eukaryota</taxon>
        <taxon>Fungi</taxon>
        <taxon>Dikarya</taxon>
        <taxon>Basidiomycota</taxon>
        <taxon>Agaricomycotina</taxon>
        <taxon>Agaricomycetes</taxon>
        <taxon>Agaricomycetidae</taxon>
        <taxon>Agaricales</taxon>
        <taxon>Agaricineae</taxon>
        <taxon>Psathyrellaceae</taxon>
        <taxon>Ephemerocybe</taxon>
    </lineage>
</organism>
<dbReference type="OrthoDB" id="2289918at2759"/>
<sequence>MSDRPRRSTRQAAKGPVPAAVPTSNTAGAASESSRDTSKAAAKRKTQAVDPEQWLNSLFQNPKSILTTIDISDVFNSGAWGMLSDESRGELKKLLPPTAFVGYKPTLGRDHPASQIEEKDTDDMDVDGPPHSLPEVDVPTFFTDPHFLAAARTFQDHIYSNWLSDTHIAKVAQFNRDLESGAVAVSWKDDQWLEDNPPIHPELASSNASNAVGRTASWNLALAGGATQIKLAALVEHGIIRIGDVLAYRRSFTMSNLTIEKDVIVDDIDSSTYALTVLAAPSTTKALPQSLLGPRAGGRSSSTTPLPNAIQSMTVASPTQLEGGLLDIDGRFDKSNRPNGNAWKNFSVWRWRTPGDCGDQTNGRGGRDNHGTLFYLRGNYYHEEFRG</sequence>
<keyword evidence="4" id="KW-1185">Reference proteome</keyword>
<evidence type="ECO:0000313" key="4">
    <source>
        <dbReference type="Proteomes" id="UP000521943"/>
    </source>
</evidence>
<dbReference type="Pfam" id="PF13919">
    <property type="entry name" value="ASXH"/>
    <property type="match status" value="1"/>
</dbReference>
<name>A0A8H6HU92_9AGAR</name>
<dbReference type="Proteomes" id="UP000521943">
    <property type="component" value="Unassembled WGS sequence"/>
</dbReference>
<feature type="compositionally biased region" description="Polar residues" evidence="1">
    <location>
        <begin position="22"/>
        <end position="32"/>
    </location>
</feature>
<dbReference type="InterPro" id="IPR028020">
    <property type="entry name" value="ASX_DEUBAD_dom"/>
</dbReference>
<dbReference type="EMBL" id="JACGCI010000043">
    <property type="protein sequence ID" value="KAF6752729.1"/>
    <property type="molecule type" value="Genomic_DNA"/>
</dbReference>
<accession>A0A8H6HU92</accession>
<proteinExistence type="predicted"/>
<evidence type="ECO:0000259" key="2">
    <source>
        <dbReference type="Pfam" id="PF13919"/>
    </source>
</evidence>
<reference evidence="3 4" key="1">
    <citation type="submission" date="2020-07" db="EMBL/GenBank/DDBJ databases">
        <title>Comparative genomics of pyrophilous fungi reveals a link between fire events and developmental genes.</title>
        <authorList>
            <consortium name="DOE Joint Genome Institute"/>
            <person name="Steindorff A.S."/>
            <person name="Carver A."/>
            <person name="Calhoun S."/>
            <person name="Stillman K."/>
            <person name="Liu H."/>
            <person name="Lipzen A."/>
            <person name="Pangilinan J."/>
            <person name="Labutti K."/>
            <person name="Bruns T.D."/>
            <person name="Grigoriev I.V."/>
        </authorList>
    </citation>
    <scope>NUCLEOTIDE SEQUENCE [LARGE SCALE GENOMIC DNA]</scope>
    <source>
        <strain evidence="3 4">CBS 144469</strain>
    </source>
</reference>
<comment type="caution">
    <text evidence="3">The sequence shown here is derived from an EMBL/GenBank/DDBJ whole genome shotgun (WGS) entry which is preliminary data.</text>
</comment>